<sequence>MTAGLVGTPPTITGDYTQTSTGMLRVLVTPAGMKHLIVLGTAHLAGTLSYV</sequence>
<proteinExistence type="predicted"/>
<evidence type="ECO:0000313" key="1">
    <source>
        <dbReference type="EMBL" id="GAN79239.1"/>
    </source>
</evidence>
<dbReference type="Proteomes" id="UP000032668">
    <property type="component" value="Unassembled WGS sequence"/>
</dbReference>
<name>A0A0D6PEF8_9PROT</name>
<comment type="caution">
    <text evidence="1">The sequence shown here is derived from an EMBL/GenBank/DDBJ whole genome shotgun (WGS) entry which is preliminary data.</text>
</comment>
<evidence type="ECO:0000313" key="2">
    <source>
        <dbReference type="Proteomes" id="UP000032668"/>
    </source>
</evidence>
<accession>A0A0D6PEF8</accession>
<dbReference type="AlphaFoldDB" id="A0A0D6PEF8"/>
<dbReference type="EMBL" id="BANC01000020">
    <property type="protein sequence ID" value="GAN79239.1"/>
    <property type="molecule type" value="Genomic_DNA"/>
</dbReference>
<gene>
    <name evidence="1" type="ORF">Aam_020_003</name>
</gene>
<organism evidence="1 2">
    <name type="scientific">Acidocella aminolytica 101 = DSM 11237</name>
    <dbReference type="NCBI Taxonomy" id="1120923"/>
    <lineage>
        <taxon>Bacteria</taxon>
        <taxon>Pseudomonadati</taxon>
        <taxon>Pseudomonadota</taxon>
        <taxon>Alphaproteobacteria</taxon>
        <taxon>Acetobacterales</taxon>
        <taxon>Acidocellaceae</taxon>
        <taxon>Acidocella</taxon>
    </lineage>
</organism>
<reference evidence="1 2" key="1">
    <citation type="submission" date="2012-11" db="EMBL/GenBank/DDBJ databases">
        <title>Whole genome sequence of Acidocella aminolytica 101 = DSM 11237.</title>
        <authorList>
            <person name="Azuma Y."/>
            <person name="Higashiura N."/>
            <person name="Hirakawa H."/>
            <person name="Matsushita K."/>
        </authorList>
    </citation>
    <scope>NUCLEOTIDE SEQUENCE [LARGE SCALE GENOMIC DNA]</scope>
    <source>
        <strain evidence="2">101 / DSM 11237</strain>
    </source>
</reference>
<protein>
    <submittedName>
        <fullName evidence="1">Uncharacterized protein</fullName>
    </submittedName>
</protein>
<dbReference type="RefSeq" id="WP_158320070.1">
    <property type="nucleotide sequence ID" value="NZ_BANC01000020.1"/>
</dbReference>
<keyword evidence="2" id="KW-1185">Reference proteome</keyword>